<dbReference type="PANTHER" id="PTHR10091">
    <property type="entry name" value="ALDOSE-1-EPIMERASE"/>
    <property type="match status" value="1"/>
</dbReference>
<feature type="binding site" evidence="12">
    <location>
        <begin position="88"/>
        <end position="89"/>
    </location>
    <ligand>
        <name>beta-D-galactose</name>
        <dbReference type="ChEBI" id="CHEBI:27667"/>
    </ligand>
</feature>
<comment type="similarity">
    <text evidence="3 9">Belongs to the aldose epimerase family.</text>
</comment>
<dbReference type="GO" id="GO:0030246">
    <property type="term" value="F:carbohydrate binding"/>
    <property type="evidence" value="ECO:0007669"/>
    <property type="project" value="InterPro"/>
</dbReference>
<dbReference type="GO" id="GO:0006006">
    <property type="term" value="P:glucose metabolic process"/>
    <property type="evidence" value="ECO:0007669"/>
    <property type="project" value="TreeGrafter"/>
</dbReference>
<evidence type="ECO:0000313" key="14">
    <source>
        <dbReference type="Proteomes" id="UP000665020"/>
    </source>
</evidence>
<dbReference type="GO" id="GO:0005737">
    <property type="term" value="C:cytoplasm"/>
    <property type="evidence" value="ECO:0007669"/>
    <property type="project" value="UniProtKB-SubCell"/>
</dbReference>
<evidence type="ECO:0000256" key="5">
    <source>
        <dbReference type="ARBA" id="ARBA00022490"/>
    </source>
</evidence>
<dbReference type="EMBL" id="CP046640">
    <property type="protein sequence ID" value="QTL97348.1"/>
    <property type="molecule type" value="Genomic_DNA"/>
</dbReference>
<comment type="catalytic activity">
    <reaction evidence="9">
        <text>alpha-D-glucose = beta-D-glucose</text>
        <dbReference type="Rhea" id="RHEA:10264"/>
        <dbReference type="ChEBI" id="CHEBI:15903"/>
        <dbReference type="ChEBI" id="CHEBI:17925"/>
        <dbReference type="EC" id="5.1.3.3"/>
    </reaction>
</comment>
<keyword evidence="5" id="KW-0963">Cytoplasm</keyword>
<evidence type="ECO:0000313" key="13">
    <source>
        <dbReference type="EMBL" id="QTL97348.1"/>
    </source>
</evidence>
<reference evidence="13" key="1">
    <citation type="submission" date="2019-12" db="EMBL/GenBank/DDBJ databases">
        <authorList>
            <person name="zhang j."/>
            <person name="sun C.M."/>
        </authorList>
    </citation>
    <scope>NUCLEOTIDE SEQUENCE</scope>
    <source>
        <strain evidence="13">NS-1</strain>
    </source>
</reference>
<feature type="binding site" evidence="12">
    <location>
        <begin position="192"/>
        <end position="194"/>
    </location>
    <ligand>
        <name>beta-D-galactose</name>
        <dbReference type="ChEBI" id="CHEBI:27667"/>
    </ligand>
</feature>
<evidence type="ECO:0000256" key="9">
    <source>
        <dbReference type="PIRNR" id="PIRNR005096"/>
    </source>
</evidence>
<dbReference type="FunFam" id="2.70.98.10:FF:000003">
    <property type="entry name" value="Aldose 1-epimerase"/>
    <property type="match status" value="1"/>
</dbReference>
<dbReference type="InterPro" id="IPR014718">
    <property type="entry name" value="GH-type_carb-bd"/>
</dbReference>
<dbReference type="UniPathway" id="UPA00242"/>
<evidence type="ECO:0000256" key="11">
    <source>
        <dbReference type="PIRSR" id="PIRSR005096-2"/>
    </source>
</evidence>
<comment type="pathway">
    <text evidence="2 9">Carbohydrate metabolism; hexose metabolism.</text>
</comment>
<evidence type="ECO:0000256" key="12">
    <source>
        <dbReference type="PIRSR" id="PIRSR005096-3"/>
    </source>
</evidence>
<feature type="active site" description="Proton donor" evidence="10">
    <location>
        <position position="192"/>
    </location>
</feature>
<dbReference type="CDD" id="cd09019">
    <property type="entry name" value="galactose_mutarotase_like"/>
    <property type="match status" value="1"/>
</dbReference>
<dbReference type="RefSeq" id="WP_230868979.1">
    <property type="nucleotide sequence ID" value="NZ_CP046640.1"/>
</dbReference>
<evidence type="ECO:0000256" key="3">
    <source>
        <dbReference type="ARBA" id="ARBA00006206"/>
    </source>
</evidence>
<dbReference type="PANTHER" id="PTHR10091:SF0">
    <property type="entry name" value="GALACTOSE MUTAROTASE"/>
    <property type="match status" value="1"/>
</dbReference>
<dbReference type="InterPro" id="IPR011013">
    <property type="entry name" value="Gal_mutarotase_sf_dom"/>
</dbReference>
<feature type="binding site" evidence="11">
    <location>
        <position position="264"/>
    </location>
    <ligand>
        <name>beta-D-galactose</name>
        <dbReference type="ChEBI" id="CHEBI:27667"/>
    </ligand>
</feature>
<keyword evidence="6" id="KW-0597">Phosphoprotein</keyword>
<dbReference type="GO" id="GO:0004034">
    <property type="term" value="F:aldose 1-epimerase activity"/>
    <property type="evidence" value="ECO:0007669"/>
    <property type="project" value="UniProtKB-EC"/>
</dbReference>
<comment type="subunit">
    <text evidence="4">Monomer.</text>
</comment>
<name>A0A8A7KCL5_9FIRM</name>
<evidence type="ECO:0000256" key="7">
    <source>
        <dbReference type="ARBA" id="ARBA00023235"/>
    </source>
</evidence>
<dbReference type="AlphaFoldDB" id="A0A8A7KCL5"/>
<dbReference type="InterPro" id="IPR015443">
    <property type="entry name" value="Aldose_1-epimerase"/>
</dbReference>
<sequence>MEGNKDICSNVSIKPFGILKDGKEVFLYRLSNENGVQLEVINYGGIIKSLFVPDARGKFSDIVLGYNRLADYEKDPAHFGAVVGRYGNRIAGGEFVLDNKKYSLALNNQPGGKACHLHGGERGFDKIVWDAEPIIHDNAAGLRLHYLSRDGEEGYPGNLDVNINYLLTNENTLRIEYQGETDQATPINLTQHSYFNLKGEGEGDILGHFAYINADNYTPVDEGLIPTGEIAGVSDTPFDFRKTKKIVEDINQADQQLEYGGGYDHNYVLNGESGELTIAAQVYDEESRRQLEVWTTEPGMQFYTGNALDGSLVGKKGKAYQKNSGFCLETQHYPDSPNQDNFPDTILRPGEKYQTITEFRFSIR</sequence>
<comment type="subcellular location">
    <subcellularLocation>
        <location evidence="1">Cytoplasm</location>
    </subcellularLocation>
</comment>
<dbReference type="SUPFAM" id="SSF74650">
    <property type="entry name" value="Galactose mutarotase-like"/>
    <property type="match status" value="1"/>
</dbReference>
<organism evidence="13 14">
    <name type="scientific">Iocasia fonsfrigidae</name>
    <dbReference type="NCBI Taxonomy" id="2682810"/>
    <lineage>
        <taxon>Bacteria</taxon>
        <taxon>Bacillati</taxon>
        <taxon>Bacillota</taxon>
        <taxon>Clostridia</taxon>
        <taxon>Halanaerobiales</taxon>
        <taxon>Halanaerobiaceae</taxon>
        <taxon>Iocasia</taxon>
    </lineage>
</organism>
<keyword evidence="7 9" id="KW-0413">Isomerase</keyword>
<dbReference type="PIRSF" id="PIRSF005096">
    <property type="entry name" value="GALM"/>
    <property type="match status" value="1"/>
</dbReference>
<dbReference type="Proteomes" id="UP000665020">
    <property type="component" value="Chromosome"/>
</dbReference>
<evidence type="ECO:0000256" key="2">
    <source>
        <dbReference type="ARBA" id="ARBA00005028"/>
    </source>
</evidence>
<dbReference type="Gene3D" id="2.70.98.10">
    <property type="match status" value="1"/>
</dbReference>
<dbReference type="InterPro" id="IPR047215">
    <property type="entry name" value="Galactose_mutarotase-like"/>
</dbReference>
<feature type="active site" description="Proton acceptor" evidence="10">
    <location>
        <position position="329"/>
    </location>
</feature>
<keyword evidence="8 9" id="KW-0119">Carbohydrate metabolism</keyword>
<accession>A0A8A7KCL5</accession>
<evidence type="ECO:0000256" key="4">
    <source>
        <dbReference type="ARBA" id="ARBA00011245"/>
    </source>
</evidence>
<evidence type="ECO:0000256" key="8">
    <source>
        <dbReference type="ARBA" id="ARBA00023277"/>
    </source>
</evidence>
<proteinExistence type="inferred from homology"/>
<dbReference type="KEGG" id="ifn:GM661_04780"/>
<dbReference type="InterPro" id="IPR008183">
    <property type="entry name" value="Aldose_1/G6P_1-epimerase"/>
</dbReference>
<protein>
    <recommendedName>
        <fullName evidence="9">Aldose 1-epimerase</fullName>
        <ecNumber evidence="9">5.1.3.3</ecNumber>
    </recommendedName>
</protein>
<dbReference type="EC" id="5.1.3.3" evidence="9"/>
<keyword evidence="14" id="KW-1185">Reference proteome</keyword>
<dbReference type="GO" id="GO:0033499">
    <property type="term" value="P:galactose catabolic process via UDP-galactose, Leloir pathway"/>
    <property type="evidence" value="ECO:0007669"/>
    <property type="project" value="TreeGrafter"/>
</dbReference>
<evidence type="ECO:0000256" key="10">
    <source>
        <dbReference type="PIRSR" id="PIRSR005096-1"/>
    </source>
</evidence>
<gene>
    <name evidence="13" type="ORF">GM661_04780</name>
</gene>
<evidence type="ECO:0000256" key="1">
    <source>
        <dbReference type="ARBA" id="ARBA00004496"/>
    </source>
</evidence>
<dbReference type="NCBIfam" id="NF008277">
    <property type="entry name" value="PRK11055.1"/>
    <property type="match status" value="1"/>
</dbReference>
<evidence type="ECO:0000256" key="6">
    <source>
        <dbReference type="ARBA" id="ARBA00022553"/>
    </source>
</evidence>
<dbReference type="Pfam" id="PF01263">
    <property type="entry name" value="Aldose_epim"/>
    <property type="match status" value="1"/>
</dbReference>